<organism evidence="2 3">
    <name type="scientific">Rothia dentocariosa</name>
    <dbReference type="NCBI Taxonomy" id="2047"/>
    <lineage>
        <taxon>Bacteria</taxon>
        <taxon>Bacillati</taxon>
        <taxon>Actinomycetota</taxon>
        <taxon>Actinomycetes</taxon>
        <taxon>Micrococcales</taxon>
        <taxon>Micrococcaceae</taxon>
        <taxon>Rothia</taxon>
    </lineage>
</organism>
<name>A0A930KHA1_9MICC</name>
<evidence type="ECO:0000313" key="3">
    <source>
        <dbReference type="Proteomes" id="UP000769484"/>
    </source>
</evidence>
<protein>
    <submittedName>
        <fullName evidence="2">Transcriptional initiation protein Tat</fullName>
    </submittedName>
</protein>
<dbReference type="AlphaFoldDB" id="A0A930KHA1"/>
<dbReference type="EMBL" id="JABZXJ010000097">
    <property type="protein sequence ID" value="MBF1650705.1"/>
    <property type="molecule type" value="Genomic_DNA"/>
</dbReference>
<comment type="caution">
    <text evidence="2">The sequence shown here is derived from an EMBL/GenBank/DDBJ whole genome shotgun (WGS) entry which is preliminary data.</text>
</comment>
<proteinExistence type="predicted"/>
<dbReference type="InterPro" id="IPR011050">
    <property type="entry name" value="Pectin_lyase_fold/virulence"/>
</dbReference>
<dbReference type="Gene3D" id="2.160.20.10">
    <property type="entry name" value="Single-stranded right-handed beta-helix, Pectin lyase-like"/>
    <property type="match status" value="1"/>
</dbReference>
<evidence type="ECO:0000313" key="2">
    <source>
        <dbReference type="EMBL" id="MBF1650705.1"/>
    </source>
</evidence>
<gene>
    <name evidence="2" type="ORF">HXO56_11625</name>
</gene>
<reference evidence="2" key="1">
    <citation type="submission" date="2020-04" db="EMBL/GenBank/DDBJ databases">
        <title>Deep metagenomics examines the oral microbiome during advanced dental caries in children, revealing novel taxa and co-occurrences with host molecules.</title>
        <authorList>
            <person name="Baker J.L."/>
            <person name="Morton J.T."/>
            <person name="Dinis M."/>
            <person name="Alvarez R."/>
            <person name="Tran N.C."/>
            <person name="Knight R."/>
            <person name="Edlund A."/>
        </authorList>
    </citation>
    <scope>NUCLEOTIDE SEQUENCE</scope>
    <source>
        <strain evidence="2">JCVI_47_bin.4</strain>
    </source>
</reference>
<dbReference type="Proteomes" id="UP000769484">
    <property type="component" value="Unassembled WGS sequence"/>
</dbReference>
<dbReference type="InterPro" id="IPR012334">
    <property type="entry name" value="Pectin_lyas_fold"/>
</dbReference>
<feature type="chain" id="PRO_5036674736" evidence="1">
    <location>
        <begin position="31"/>
        <end position="533"/>
    </location>
</feature>
<accession>A0A930KHA1</accession>
<dbReference type="SUPFAM" id="SSF51126">
    <property type="entry name" value="Pectin lyase-like"/>
    <property type="match status" value="1"/>
</dbReference>
<sequence length="533" mass="59382">MSALSRRSMIAGAALSVPFASAMVYADAHADEVQGGITPQNHTKNYINLLSNPQVKADGSQDCTQAINDAVRTLASAGGGALEIPAGKYRVSAPFIQLLDRVEIFGHGKATQIIAHPGGGLVQKDADEAECVGVFHIGSYLAAGPEKPKPGDKGANQWFSEAPMRFGVRDLVIRTNADNVPLNRDDPYSRARHTPIMKGVAGVILHTYYANKNYRPEPEAVATLENLEIWDTDMGVAILGLHDRAMKVHDIRVRRTWRQGFLVGKPIGHKAINVDGTGAADNKFSMLDVSDANKCGRNYAGIEVYASQCKFSQSTSWYNHRYSSGALLYRSRQNGKPHYAYAGKAGAGWYIAASRNMFIGCTAQENGGHGWVCDFERNIFDSCIGESSSYFDTVHNEAQNNQAANWYISNWSHECKFIAPRSDNPHKVDDGAVEKEIDVRAARWGFYFESNCRDIVVVGGDVYDEYRREHPEDYPWKVHFGPWRAGYMDVTINNFVMRYGMHDIEEEVKTNPKKYTDMQKYEMNKYLGTNVEF</sequence>
<feature type="signal peptide" evidence="1">
    <location>
        <begin position="1"/>
        <end position="30"/>
    </location>
</feature>
<evidence type="ECO:0000256" key="1">
    <source>
        <dbReference type="SAM" id="SignalP"/>
    </source>
</evidence>
<keyword evidence="1" id="KW-0732">Signal</keyword>